<dbReference type="Proteomes" id="UP001430953">
    <property type="component" value="Unassembled WGS sequence"/>
</dbReference>
<keyword evidence="1" id="KW-1133">Transmembrane helix</keyword>
<proteinExistence type="predicted"/>
<keyword evidence="1" id="KW-0472">Membrane</keyword>
<evidence type="ECO:0000313" key="3">
    <source>
        <dbReference type="Proteomes" id="UP001430953"/>
    </source>
</evidence>
<evidence type="ECO:0000256" key="1">
    <source>
        <dbReference type="SAM" id="Phobius"/>
    </source>
</evidence>
<protein>
    <submittedName>
        <fullName evidence="2">Uncharacterized protein</fullName>
    </submittedName>
</protein>
<accession>A0AAW2FC58</accession>
<sequence length="182" mass="20726">MSVFLSGEFAALSCRREIDISTGTSSYLLAQKRRRYVRTSRRSCLRCIMNATSRQRNGDSTRAEKFACFSSLFFSASPVACACACVCVCIFFYIYILFQITMSRRVGFGRLAAKRSCSNINTENRGYSQILLGFVTLVAEFTRLPRDYITRSYYARSRSSPRGHPIFISSNHGYHGLIKRIH</sequence>
<dbReference type="EMBL" id="JADYXP020000013">
    <property type="protein sequence ID" value="KAL0112124.1"/>
    <property type="molecule type" value="Genomic_DNA"/>
</dbReference>
<name>A0AAW2FC58_9HYME</name>
<dbReference type="AlphaFoldDB" id="A0AAW2FC58"/>
<reference evidence="2 3" key="1">
    <citation type="submission" date="2023-03" db="EMBL/GenBank/DDBJ databases">
        <title>High recombination rates correlate with genetic variation in Cardiocondyla obscurior ants.</title>
        <authorList>
            <person name="Errbii M."/>
        </authorList>
    </citation>
    <scope>NUCLEOTIDE SEQUENCE [LARGE SCALE GENOMIC DNA]</scope>
    <source>
        <strain evidence="2">Alpha-2009</strain>
        <tissue evidence="2">Whole body</tissue>
    </source>
</reference>
<feature type="transmembrane region" description="Helical" evidence="1">
    <location>
        <begin position="72"/>
        <end position="98"/>
    </location>
</feature>
<gene>
    <name evidence="2" type="ORF">PUN28_013396</name>
</gene>
<keyword evidence="3" id="KW-1185">Reference proteome</keyword>
<keyword evidence="1" id="KW-0812">Transmembrane</keyword>
<organism evidence="2 3">
    <name type="scientific">Cardiocondyla obscurior</name>
    <dbReference type="NCBI Taxonomy" id="286306"/>
    <lineage>
        <taxon>Eukaryota</taxon>
        <taxon>Metazoa</taxon>
        <taxon>Ecdysozoa</taxon>
        <taxon>Arthropoda</taxon>
        <taxon>Hexapoda</taxon>
        <taxon>Insecta</taxon>
        <taxon>Pterygota</taxon>
        <taxon>Neoptera</taxon>
        <taxon>Endopterygota</taxon>
        <taxon>Hymenoptera</taxon>
        <taxon>Apocrita</taxon>
        <taxon>Aculeata</taxon>
        <taxon>Formicoidea</taxon>
        <taxon>Formicidae</taxon>
        <taxon>Myrmicinae</taxon>
        <taxon>Cardiocondyla</taxon>
    </lineage>
</organism>
<evidence type="ECO:0000313" key="2">
    <source>
        <dbReference type="EMBL" id="KAL0112124.1"/>
    </source>
</evidence>
<comment type="caution">
    <text evidence="2">The sequence shown here is derived from an EMBL/GenBank/DDBJ whole genome shotgun (WGS) entry which is preliminary data.</text>
</comment>